<dbReference type="AlphaFoldDB" id="A0A5C5GAS7"/>
<keyword evidence="3" id="KW-0378">Hydrolase</keyword>
<protein>
    <submittedName>
        <fullName evidence="3">Alpha/beta hydrolase</fullName>
    </submittedName>
</protein>
<evidence type="ECO:0000313" key="4">
    <source>
        <dbReference type="Proteomes" id="UP000314011"/>
    </source>
</evidence>
<dbReference type="Pfam" id="PF00561">
    <property type="entry name" value="Abhydrolase_1"/>
    <property type="match status" value="1"/>
</dbReference>
<dbReference type="EMBL" id="VFFF01000001">
    <property type="protein sequence ID" value="TNY31905.1"/>
    <property type="molecule type" value="Genomic_DNA"/>
</dbReference>
<feature type="domain" description="AB hydrolase-1" evidence="1">
    <location>
        <begin position="92"/>
        <end position="251"/>
    </location>
</feature>
<dbReference type="InterPro" id="IPR029058">
    <property type="entry name" value="AB_hydrolase_fold"/>
</dbReference>
<dbReference type="GO" id="GO:0016787">
    <property type="term" value="F:hydrolase activity"/>
    <property type="evidence" value="ECO:0007669"/>
    <property type="project" value="UniProtKB-KW"/>
</dbReference>
<evidence type="ECO:0000259" key="2">
    <source>
        <dbReference type="Pfam" id="PF08386"/>
    </source>
</evidence>
<keyword evidence="4" id="KW-1185">Reference proteome</keyword>
<reference evidence="3 4" key="1">
    <citation type="submission" date="2019-06" db="EMBL/GenBank/DDBJ databases">
        <title>Genome of new Rhodobacteraceae sp. SM1903.</title>
        <authorList>
            <person name="Ren X."/>
        </authorList>
    </citation>
    <scope>NUCLEOTIDE SEQUENCE [LARGE SCALE GENOMIC DNA]</scope>
    <source>
        <strain evidence="3 4">SM1903</strain>
    </source>
</reference>
<evidence type="ECO:0000313" key="3">
    <source>
        <dbReference type="EMBL" id="TNY31905.1"/>
    </source>
</evidence>
<dbReference type="Pfam" id="PF08386">
    <property type="entry name" value="Abhydrolase_4"/>
    <property type="match status" value="1"/>
</dbReference>
<gene>
    <name evidence="3" type="ORF">FHY64_00960</name>
</gene>
<dbReference type="RefSeq" id="WP_140192586.1">
    <property type="nucleotide sequence ID" value="NZ_CP065915.1"/>
</dbReference>
<dbReference type="OrthoDB" id="613638at2"/>
<dbReference type="Proteomes" id="UP000314011">
    <property type="component" value="Unassembled WGS sequence"/>
</dbReference>
<comment type="caution">
    <text evidence="3">The sequence shown here is derived from an EMBL/GenBank/DDBJ whole genome shotgun (WGS) entry which is preliminary data.</text>
</comment>
<evidence type="ECO:0000259" key="1">
    <source>
        <dbReference type="Pfam" id="PF00561"/>
    </source>
</evidence>
<dbReference type="SUPFAM" id="SSF53474">
    <property type="entry name" value="alpha/beta-Hydrolases"/>
    <property type="match status" value="1"/>
</dbReference>
<accession>A0A5C5GAS7</accession>
<proteinExistence type="predicted"/>
<feature type="domain" description="Peptidase S33 tripeptidyl aminopeptidase-like C-terminal" evidence="2">
    <location>
        <begin position="549"/>
        <end position="641"/>
    </location>
</feature>
<organism evidence="3 4">
    <name type="scientific">Pelagovum pacificum</name>
    <dbReference type="NCBI Taxonomy" id="2588711"/>
    <lineage>
        <taxon>Bacteria</taxon>
        <taxon>Pseudomonadati</taxon>
        <taxon>Pseudomonadota</taxon>
        <taxon>Alphaproteobacteria</taxon>
        <taxon>Rhodobacterales</taxon>
        <taxon>Paracoccaceae</taxon>
        <taxon>Pelagovum</taxon>
    </lineage>
</organism>
<dbReference type="Gene3D" id="3.40.50.1820">
    <property type="entry name" value="alpha/beta hydrolase"/>
    <property type="match status" value="2"/>
</dbReference>
<name>A0A5C5GAS7_9RHOB</name>
<sequence length="661" mass="72355">MTPEQILALIASLSGEPDPAAFEQLRNGGADPDYPVAIIDCPRPVVPDEIEGETVICGTVTVPYDHRDPEGRTITIAFNLYKAESLSPAPDPVIYLHGGPGDGAVRSLGRTIELFQHLRGRRDIIAIDERGVDNSAPEMDCYDTFSAQLQTVLDMQSGATPPQWEDAFVEGCLAELDERGIDISLINTEQNAMDVPAVMSALGYDTYNIYGASYGTKLTQEVLRQNPPGIRSAVIDGNAPPWLPLYSMFWQAHSDAIRYSFGPCEADPVCAEAYPDIVDRTFQLFETLYDEPIQTSTGEEVTFFDAYAVIDQRGTYGGEFYGLTPWLPLMVSQLENGETEIIEQIIAGQLPPETDTPEAIRSSAAAAGLSAAEMAQVDAMLAAAEHINLAEDTVETAARALESARDGDSRGADLAEIFDDRLGAAVAALDTQEARIEAGQAYLNLRFEEPSTDLLVTLVETHLPTDAATELAAMARQLSPEGVDRVFELVEADNRAAYDTLEYQFQTFVYACQEDFSDGFNSRERMAELMEEDGSWGPNMRSVFVDYYGETFIDHCALFEKHPRENWTVPVSTDLPVLSMNGELDINTAASWGIMAVEDFSNAQVVIVPESAHGTMRYSQCARDIAVAFLDNPEEEVDTACIPGERAPVMLPDGTMHQLTQ</sequence>
<dbReference type="InterPro" id="IPR013595">
    <property type="entry name" value="Pept_S33_TAP-like_C"/>
</dbReference>
<dbReference type="InterPro" id="IPR000073">
    <property type="entry name" value="AB_hydrolase_1"/>
</dbReference>